<dbReference type="Pfam" id="PF03869">
    <property type="entry name" value="Arc"/>
    <property type="match status" value="1"/>
</dbReference>
<keyword evidence="2" id="KW-0238">DNA-binding</keyword>
<accession>A0AAE5BV45</accession>
<proteinExistence type="predicted"/>
<dbReference type="GO" id="GO:0006355">
    <property type="term" value="P:regulation of DNA-templated transcription"/>
    <property type="evidence" value="ECO:0007669"/>
    <property type="project" value="InterPro"/>
</dbReference>
<organism evidence="2 3">
    <name type="scientific">Stagnihabitans tardus</name>
    <dbReference type="NCBI Taxonomy" id="2699202"/>
    <lineage>
        <taxon>Bacteria</taxon>
        <taxon>Pseudomonadati</taxon>
        <taxon>Pseudomonadota</taxon>
        <taxon>Alphaproteobacteria</taxon>
        <taxon>Rhodobacterales</taxon>
        <taxon>Paracoccaceae</taxon>
        <taxon>Stagnihabitans</taxon>
    </lineage>
</organism>
<dbReference type="AlphaFoldDB" id="A0AAE5BV45"/>
<dbReference type="InterPro" id="IPR013321">
    <property type="entry name" value="Arc_rbn_hlx_hlx"/>
</dbReference>
<dbReference type="Proteomes" id="UP001193501">
    <property type="component" value="Unassembled WGS sequence"/>
</dbReference>
<name>A0AAE5BV45_9RHOB</name>
<protein>
    <submittedName>
        <fullName evidence="2">Arc family DNA-binding protein</fullName>
    </submittedName>
</protein>
<dbReference type="EMBL" id="JAABNR010000008">
    <property type="protein sequence ID" value="NBZ87922.1"/>
    <property type="molecule type" value="Genomic_DNA"/>
</dbReference>
<dbReference type="RefSeq" id="WP_168774729.1">
    <property type="nucleotide sequence ID" value="NZ_JAABNR010000008.1"/>
</dbReference>
<evidence type="ECO:0000259" key="1">
    <source>
        <dbReference type="Pfam" id="PF03869"/>
    </source>
</evidence>
<dbReference type="GO" id="GO:0003677">
    <property type="term" value="F:DNA binding"/>
    <property type="evidence" value="ECO:0007669"/>
    <property type="project" value="UniProtKB-KW"/>
</dbReference>
<comment type="caution">
    <text evidence="2">The sequence shown here is derived from an EMBL/GenBank/DDBJ whole genome shotgun (WGS) entry which is preliminary data.</text>
</comment>
<evidence type="ECO:0000313" key="2">
    <source>
        <dbReference type="EMBL" id="NBZ87922.1"/>
    </source>
</evidence>
<evidence type="ECO:0000313" key="3">
    <source>
        <dbReference type="Proteomes" id="UP001193501"/>
    </source>
</evidence>
<reference evidence="2" key="1">
    <citation type="submission" date="2020-01" db="EMBL/GenBank/DDBJ databases">
        <authorList>
            <person name="Chen W.-M."/>
        </authorList>
    </citation>
    <scope>NUCLEOTIDE SEQUENCE</scope>
    <source>
        <strain evidence="2">CYK-10</strain>
    </source>
</reference>
<sequence>MKKFPSDSAKKFNVRMSDELHSQLKAAAAINRRSLNSEILVRLGCEGKAKMAPVSGDHAAQLRREGA</sequence>
<dbReference type="InterPro" id="IPR005569">
    <property type="entry name" value="Arc_DNA-bd_dom"/>
</dbReference>
<dbReference type="SUPFAM" id="SSF47598">
    <property type="entry name" value="Ribbon-helix-helix"/>
    <property type="match status" value="1"/>
</dbReference>
<dbReference type="InterPro" id="IPR010985">
    <property type="entry name" value="Ribbon_hlx_hlx"/>
</dbReference>
<keyword evidence="3" id="KW-1185">Reference proteome</keyword>
<dbReference type="Gene3D" id="1.10.1220.10">
    <property type="entry name" value="Met repressor-like"/>
    <property type="match status" value="1"/>
</dbReference>
<feature type="domain" description="Arc-like DNA binding" evidence="1">
    <location>
        <begin position="9"/>
        <end position="43"/>
    </location>
</feature>
<gene>
    <name evidence="2" type="ORF">GV832_10060</name>
</gene>